<evidence type="ECO:0000313" key="1">
    <source>
        <dbReference type="EMBL" id="KAI4326209.1"/>
    </source>
</evidence>
<dbReference type="EMBL" id="CM042888">
    <property type="protein sequence ID" value="KAI4326209.1"/>
    <property type="molecule type" value="Genomic_DNA"/>
</dbReference>
<accession>A0ACB9MRV9</accession>
<organism evidence="1 2">
    <name type="scientific">Melastoma candidum</name>
    <dbReference type="NCBI Taxonomy" id="119954"/>
    <lineage>
        <taxon>Eukaryota</taxon>
        <taxon>Viridiplantae</taxon>
        <taxon>Streptophyta</taxon>
        <taxon>Embryophyta</taxon>
        <taxon>Tracheophyta</taxon>
        <taxon>Spermatophyta</taxon>
        <taxon>Magnoliopsida</taxon>
        <taxon>eudicotyledons</taxon>
        <taxon>Gunneridae</taxon>
        <taxon>Pentapetalae</taxon>
        <taxon>rosids</taxon>
        <taxon>malvids</taxon>
        <taxon>Myrtales</taxon>
        <taxon>Melastomataceae</taxon>
        <taxon>Melastomatoideae</taxon>
        <taxon>Melastomateae</taxon>
        <taxon>Melastoma</taxon>
    </lineage>
</organism>
<dbReference type="Proteomes" id="UP001057402">
    <property type="component" value="Chromosome 9"/>
</dbReference>
<reference evidence="2" key="1">
    <citation type="journal article" date="2023" name="Front. Plant Sci.">
        <title>Chromosomal-level genome assembly of Melastoma candidum provides insights into trichome evolution.</title>
        <authorList>
            <person name="Zhong Y."/>
            <person name="Wu W."/>
            <person name="Sun C."/>
            <person name="Zou P."/>
            <person name="Liu Y."/>
            <person name="Dai S."/>
            <person name="Zhou R."/>
        </authorList>
    </citation>
    <scope>NUCLEOTIDE SEQUENCE [LARGE SCALE GENOMIC DNA]</scope>
</reference>
<name>A0ACB9MRV9_9MYRT</name>
<evidence type="ECO:0000313" key="2">
    <source>
        <dbReference type="Proteomes" id="UP001057402"/>
    </source>
</evidence>
<sequence>MHILYRSALALPQGRPSFGPRVSCHGARDRVVDFGKYKGRMLGTLPSSYLRWVSNNLRAGDFEHWARLADQVLRDPVYNDRIEWEFAEAVLKGSNGPRFYSLRDGDGGPAAELLEISQRFGWDYEDKAAWSKVDFDLLGTSRGGRIPRVGDRCGGVSEAGGRNSGGREGGGVAAAVGIDERRRGRRERAMMKMKKEKGACAASAAAEVATLMTGRRDGGGSGKRSVVEANGEGERSLNSVHNPFPGRESLLRKVLGTRGRRSHHANGMEG</sequence>
<proteinExistence type="predicted"/>
<keyword evidence="2" id="KW-1185">Reference proteome</keyword>
<protein>
    <submittedName>
        <fullName evidence="1">Uncharacterized protein</fullName>
    </submittedName>
</protein>
<comment type="caution">
    <text evidence="1">The sequence shown here is derived from an EMBL/GenBank/DDBJ whole genome shotgun (WGS) entry which is preliminary data.</text>
</comment>
<gene>
    <name evidence="1" type="ORF">MLD38_031546</name>
</gene>